<comment type="similarity">
    <text evidence="2 5">Belongs to the glycosyl hydrolase 63 family.</text>
</comment>
<evidence type="ECO:0000259" key="8">
    <source>
        <dbReference type="Pfam" id="PF16923"/>
    </source>
</evidence>
<evidence type="ECO:0000256" key="6">
    <source>
        <dbReference type="SAM" id="MobiDB-lite"/>
    </source>
</evidence>
<dbReference type="EC" id="3.2.1.106" evidence="5"/>
<keyword evidence="3 5" id="KW-0378">Hydrolase</keyword>
<dbReference type="InterPro" id="IPR031631">
    <property type="entry name" value="Glyco_hydro_63N"/>
</dbReference>
<dbReference type="Gene3D" id="2.70.98.110">
    <property type="entry name" value="Glycosyl hydrolase family 63, N-terminal domain"/>
    <property type="match status" value="1"/>
</dbReference>
<comment type="catalytic activity">
    <reaction evidence="5">
        <text>N(4)-(alpha-D-Glc-(1-&gt;2)-alpha-D-Glc-(1-&gt;3)-alpha-D-Glc-(1-&gt;3)-alpha-D-Man-(1-&gt;2)-alpha-D-Man-(1-&gt;2)-alpha-D-Man-(1-&gt;3)-[alpha-D-Man-(1-&gt;2)-alpha-D-Man-(1-&gt;3)-[alpha-D-Man-(1-&gt;2)-alpha-D-Man-(1-&gt;6)]-alpha-D-Man-(1-&gt;6)]-beta-D-Man-(1-&gt;4)-beta-D-GlcNAc-(1-&gt;4)-beta-D-GlcNAc)-L-asparaginyl-[protein] + H2O = N(4)-(alpha-D-Glc-(1-&gt;3)-alpha-D-Glc-(1-&gt;3)-alpha-D-Man-(1-&gt;2)-alpha-D-Man-(1-&gt;2)-alpha-D-Man-(1-&gt;3)-[alpha-D-Man-(1-&gt;2)-alpha-D-Man-(1-&gt;3)-[alpha-D-Man-(1-&gt;2)-alpha-D-Man-(1-&gt;6)]-alpha-D-Man-(1-&gt;6)]-beta-D-Man-(1-&gt;4)-beta-D-GlcNAc-(1-&gt;4)-beta-D-GlcNAc)-L-asparaginyl-[protein] + beta-D-glucose</text>
        <dbReference type="Rhea" id="RHEA:55988"/>
        <dbReference type="Rhea" id="RHEA-COMP:12806"/>
        <dbReference type="Rhea" id="RHEA-COMP:14355"/>
        <dbReference type="ChEBI" id="CHEBI:15377"/>
        <dbReference type="ChEBI" id="CHEBI:15903"/>
        <dbReference type="ChEBI" id="CHEBI:59082"/>
        <dbReference type="ChEBI" id="CHEBI:132537"/>
        <dbReference type="EC" id="3.2.1.106"/>
    </reaction>
</comment>
<dbReference type="Pfam" id="PF03200">
    <property type="entry name" value="Glyco_hydro_63"/>
    <property type="match status" value="1"/>
</dbReference>
<reference evidence="9 10" key="1">
    <citation type="journal article" date="2018" name="Cell">
        <title>The Chara Genome: Secondary Complexity and Implications for Plant Terrestrialization.</title>
        <authorList>
            <person name="Nishiyama T."/>
            <person name="Sakayama H."/>
            <person name="Vries J.D."/>
            <person name="Buschmann H."/>
            <person name="Saint-Marcoux D."/>
            <person name="Ullrich K.K."/>
            <person name="Haas F.B."/>
            <person name="Vanderstraeten L."/>
            <person name="Becker D."/>
            <person name="Lang D."/>
            <person name="Vosolsobe S."/>
            <person name="Rombauts S."/>
            <person name="Wilhelmsson P.K.I."/>
            <person name="Janitza P."/>
            <person name="Kern R."/>
            <person name="Heyl A."/>
            <person name="Rumpler F."/>
            <person name="Villalobos L.I.A.C."/>
            <person name="Clay J.M."/>
            <person name="Skokan R."/>
            <person name="Toyoda A."/>
            <person name="Suzuki Y."/>
            <person name="Kagoshima H."/>
            <person name="Schijlen E."/>
            <person name="Tajeshwar N."/>
            <person name="Catarino B."/>
            <person name="Hetherington A.J."/>
            <person name="Saltykova A."/>
            <person name="Bonnot C."/>
            <person name="Breuninger H."/>
            <person name="Symeonidi A."/>
            <person name="Radhakrishnan G.V."/>
            <person name="Van Nieuwerburgh F."/>
            <person name="Deforce D."/>
            <person name="Chang C."/>
            <person name="Karol K.G."/>
            <person name="Hedrich R."/>
            <person name="Ulvskov P."/>
            <person name="Glockner G."/>
            <person name="Delwiche C.F."/>
            <person name="Petrasek J."/>
            <person name="Van de Peer Y."/>
            <person name="Friml J."/>
            <person name="Beilby M."/>
            <person name="Dolan L."/>
            <person name="Kohara Y."/>
            <person name="Sugano S."/>
            <person name="Fujiyama A."/>
            <person name="Delaux P.-M."/>
            <person name="Quint M."/>
            <person name="TheiBen G."/>
            <person name="Hagemann M."/>
            <person name="Harholt J."/>
            <person name="Dunand C."/>
            <person name="Zachgo S."/>
            <person name="Langdale J."/>
            <person name="Maumus F."/>
            <person name="Straeten D.V.D."/>
            <person name="Gould S.B."/>
            <person name="Rensing S.A."/>
        </authorList>
    </citation>
    <scope>NUCLEOTIDE SEQUENCE [LARGE SCALE GENOMIC DNA]</scope>
    <source>
        <strain evidence="9 10">S276</strain>
    </source>
</reference>
<keyword evidence="5" id="KW-0812">Transmembrane</keyword>
<dbReference type="AlphaFoldDB" id="A0A388JSG3"/>
<dbReference type="PANTHER" id="PTHR10412">
    <property type="entry name" value="MANNOSYL-OLIGOSACCHARIDE GLUCOSIDASE"/>
    <property type="match status" value="1"/>
</dbReference>
<keyword evidence="5" id="KW-1133">Transmembrane helix</keyword>
<accession>A0A388JSG3</accession>
<evidence type="ECO:0000256" key="3">
    <source>
        <dbReference type="ARBA" id="ARBA00022801"/>
    </source>
</evidence>
<sequence length="887" mass="99297">MVRQRRAGSWAEGGEPPYSGEVRDGDYRASLRNQPPAMAGLRKGKRCAANRAGRAGASAPPSWLGTALMWAFIAALFVMTGVVRIGNFRAWWEMVETLKGGGPRAVRRHPSPPVSTLPLFQGVHRERLFWGTYRPHLYLGIRARVPESLLGGLMWVQRKEGRYHLRHTCQDGDGLQKYGWLRHDGSKFGRQQLIDGNLHLATYFLKHHGHGSGYGGDWAVRIVATENGTPTTTASGDEDMVTKKKTVSLLFYFTDESGKSFDISAGERGSTSPAKSAGKGLLAVGKWGEVGTWQLHVRGKKGAADESYVGLKALHVHNLTEVVWGTLVENSKLSGKVNLPNSVSKRSNLVVYQITAEFPLKLDIIFISNVVGDERSTAGRVDGLSGAQLSAKLADEEAAFDKRFDDTFELHGKGVKDAEAEVAKAALSNLLGGMGFFYGQSKIAAPGQEHGGGTQDHLLYWPASLYTAVPSRPMFPRGFLWDEGFHQLLIGKWDRNISMDAMASWLDLMNVDGWIPREQILGEEARMKVPAEFVLQHTSNANPPTLFLPIQELAKQLASSDTLAAEEGEREAVRTFLKRSFPRLQSWFHWFNTSQIGQLPGSYFWHGRDANTNSELNPKTLMSGLDDYPRASHPGNEERHLDLRCWMALAADSLAVIAKMVGERHEHYEATAAWLSDINLLNSLHLDLESGRYYDYGNHSDKVYLQPREYVDARTGYFHRSFERVVLKAPGPALVPHFGYVSLFPLLIKLLPPNSDNLRQQLQLLRDETLLWTKFGLRSLATTSSLYNKRNTEHDAPYWRGPVWINVNYLALSALKHYASVEGHSKQEAQRLYAELRENVIRNVVQRYQESGYLWENYDHMRSGKGKGAHPFTGWTSLIVLIMAETF</sequence>
<dbReference type="GO" id="GO:0009311">
    <property type="term" value="P:oligosaccharide metabolic process"/>
    <property type="evidence" value="ECO:0007669"/>
    <property type="project" value="UniProtKB-UniRule"/>
</dbReference>
<dbReference type="InterPro" id="IPR004888">
    <property type="entry name" value="Glycoside_hydrolase_63"/>
</dbReference>
<protein>
    <recommendedName>
        <fullName evidence="5">Mannosyl-oligosaccharide glucosidase</fullName>
        <ecNumber evidence="5">3.2.1.106</ecNumber>
    </recommendedName>
</protein>
<evidence type="ECO:0000313" key="9">
    <source>
        <dbReference type="EMBL" id="GBG60662.1"/>
    </source>
</evidence>
<comment type="subcellular location">
    <subcellularLocation>
        <location evidence="5">Endoplasmic reticulum membrane</location>
        <topology evidence="5">Single-pass type II membrane protein</topology>
    </subcellularLocation>
</comment>
<keyword evidence="5" id="KW-0472">Membrane</keyword>
<comment type="caution">
    <text evidence="9">The sequence shown here is derived from an EMBL/GenBank/DDBJ whole genome shotgun (WGS) entry which is preliminary data.</text>
</comment>
<evidence type="ECO:0000256" key="1">
    <source>
        <dbReference type="ARBA" id="ARBA00004740"/>
    </source>
</evidence>
<feature type="transmembrane region" description="Helical" evidence="5">
    <location>
        <begin position="67"/>
        <end position="86"/>
    </location>
</feature>
<keyword evidence="5" id="KW-0256">Endoplasmic reticulum</keyword>
<evidence type="ECO:0000256" key="4">
    <source>
        <dbReference type="ARBA" id="ARBA00023295"/>
    </source>
</evidence>
<dbReference type="InterPro" id="IPR012341">
    <property type="entry name" value="6hp_glycosidase-like_sf"/>
</dbReference>
<dbReference type="OrthoDB" id="410058at2759"/>
<dbReference type="GO" id="GO:0006487">
    <property type="term" value="P:protein N-linked glycosylation"/>
    <property type="evidence" value="ECO:0007669"/>
    <property type="project" value="UniProtKB-UniRule"/>
</dbReference>
<dbReference type="Pfam" id="PF16923">
    <property type="entry name" value="Glyco_hydro_63N"/>
    <property type="match status" value="1"/>
</dbReference>
<evidence type="ECO:0000313" key="10">
    <source>
        <dbReference type="Proteomes" id="UP000265515"/>
    </source>
</evidence>
<dbReference type="STRING" id="69332.A0A388JSG3"/>
<dbReference type="FunFam" id="1.50.10.10:FF:000009">
    <property type="entry name" value="mannosyl-oligosaccharide glucosidase"/>
    <property type="match status" value="1"/>
</dbReference>
<dbReference type="InterPro" id="IPR008928">
    <property type="entry name" value="6-hairpin_glycosidase_sf"/>
</dbReference>
<dbReference type="PANTHER" id="PTHR10412:SF20">
    <property type="entry name" value="MANNOSYL-OLIGOSACCHARIDE GLUCOSIDASE GCS1"/>
    <property type="match status" value="1"/>
</dbReference>
<evidence type="ECO:0000259" key="7">
    <source>
        <dbReference type="Pfam" id="PF03200"/>
    </source>
</evidence>
<dbReference type="GO" id="GO:0005789">
    <property type="term" value="C:endoplasmic reticulum membrane"/>
    <property type="evidence" value="ECO:0007669"/>
    <property type="project" value="UniProtKB-SubCell"/>
</dbReference>
<feature type="domain" description="Glycosyl hydrolase family 63 C-terminal" evidence="7">
    <location>
        <begin position="385"/>
        <end position="885"/>
    </location>
</feature>
<dbReference type="Gene3D" id="1.50.10.10">
    <property type="match status" value="1"/>
</dbReference>
<dbReference type="InterPro" id="IPR038518">
    <property type="entry name" value="Glyco_hydro_63N_sf"/>
</dbReference>
<dbReference type="EMBL" id="BFEA01000013">
    <property type="protein sequence ID" value="GBG60662.1"/>
    <property type="molecule type" value="Genomic_DNA"/>
</dbReference>
<dbReference type="SUPFAM" id="SSF48208">
    <property type="entry name" value="Six-hairpin glycosidases"/>
    <property type="match status" value="1"/>
</dbReference>
<evidence type="ECO:0000256" key="2">
    <source>
        <dbReference type="ARBA" id="ARBA00010833"/>
    </source>
</evidence>
<comment type="function">
    <text evidence="5">Cleaves the distal alpha 1,2-linked glucose residue from the Glc(3)Man(9)GlcNAc(2) oligosaccharide precursor.</text>
</comment>
<dbReference type="OMA" id="FNWYNTT"/>
<dbReference type="GO" id="GO:0004573">
    <property type="term" value="F:Glc3Man9GlcNAc2 oligosaccharide glucosidase activity"/>
    <property type="evidence" value="ECO:0007669"/>
    <property type="project" value="UniProtKB-UniRule"/>
</dbReference>
<dbReference type="InterPro" id="IPR031335">
    <property type="entry name" value="Glyco_hydro_63_C"/>
</dbReference>
<dbReference type="Gramene" id="GBG60662">
    <property type="protein sequence ID" value="GBG60662"/>
    <property type="gene ID" value="CBR_g11887"/>
</dbReference>
<proteinExistence type="inferred from homology"/>
<gene>
    <name evidence="9" type="ORF">CBR_g11887</name>
</gene>
<comment type="pathway">
    <text evidence="1">Glycan metabolism; N-glycan degradation.</text>
</comment>
<name>A0A388JSG3_CHABU</name>
<keyword evidence="10" id="KW-1185">Reference proteome</keyword>
<feature type="region of interest" description="Disordered" evidence="6">
    <location>
        <begin position="1"/>
        <end position="26"/>
    </location>
</feature>
<evidence type="ECO:0000256" key="5">
    <source>
        <dbReference type="RuleBase" id="RU368089"/>
    </source>
</evidence>
<keyword evidence="4 5" id="KW-0326">Glycosidase</keyword>
<dbReference type="Proteomes" id="UP000265515">
    <property type="component" value="Unassembled WGS sequence"/>
</dbReference>
<feature type="domain" description="Glycosyl hydrolase family 63 N-terminal" evidence="8">
    <location>
        <begin position="128"/>
        <end position="300"/>
    </location>
</feature>
<organism evidence="9 10">
    <name type="scientific">Chara braunii</name>
    <name type="common">Braun's stonewort</name>
    <dbReference type="NCBI Taxonomy" id="69332"/>
    <lineage>
        <taxon>Eukaryota</taxon>
        <taxon>Viridiplantae</taxon>
        <taxon>Streptophyta</taxon>
        <taxon>Charophyceae</taxon>
        <taxon>Charales</taxon>
        <taxon>Characeae</taxon>
        <taxon>Chara</taxon>
    </lineage>
</organism>